<protein>
    <submittedName>
        <fullName evidence="1">Uncharacterized protein</fullName>
    </submittedName>
</protein>
<dbReference type="AlphaFoldDB" id="A0A7C8KEB7"/>
<organism evidence="1 2">
    <name type="scientific">Orbilia oligospora</name>
    <name type="common">Nematode-trapping fungus</name>
    <name type="synonym">Arthrobotrys oligospora</name>
    <dbReference type="NCBI Taxonomy" id="2813651"/>
    <lineage>
        <taxon>Eukaryota</taxon>
        <taxon>Fungi</taxon>
        <taxon>Dikarya</taxon>
        <taxon>Ascomycota</taxon>
        <taxon>Pezizomycotina</taxon>
        <taxon>Orbiliomycetes</taxon>
        <taxon>Orbiliales</taxon>
        <taxon>Orbiliaceae</taxon>
        <taxon>Orbilia</taxon>
    </lineage>
</organism>
<dbReference type="EMBL" id="SOZJ01000010">
    <property type="protein sequence ID" value="TGJ62473.1"/>
    <property type="molecule type" value="Genomic_DNA"/>
</dbReference>
<reference evidence="1 2" key="1">
    <citation type="submission" date="2019-03" db="EMBL/GenBank/DDBJ databases">
        <title>Nematode-trapping fungi genome.</title>
        <authorList>
            <person name="Vidal-Diez De Ulzurrun G."/>
        </authorList>
    </citation>
    <scope>NUCLEOTIDE SEQUENCE [LARGE SCALE GENOMIC DNA]</scope>
    <source>
        <strain evidence="1 2">TWF154</strain>
    </source>
</reference>
<accession>A0A7C8KEB7</accession>
<evidence type="ECO:0000313" key="2">
    <source>
        <dbReference type="Proteomes" id="UP000297595"/>
    </source>
</evidence>
<dbReference type="Proteomes" id="UP000297595">
    <property type="component" value="Unassembled WGS sequence"/>
</dbReference>
<evidence type="ECO:0000313" key="1">
    <source>
        <dbReference type="EMBL" id="TGJ62473.1"/>
    </source>
</evidence>
<sequence length="74" mass="8793">MSCIRMVREYLSSGQSSVGWICRFFLSVKSNDPTANKLQQIIINLPNPLDRRRQTRRYHYPDALRITVDRILHF</sequence>
<name>A0A7C8KEB7_ORBOL</name>
<comment type="caution">
    <text evidence="1">The sequence shown here is derived from an EMBL/GenBank/DDBJ whole genome shotgun (WGS) entry which is preliminary data.</text>
</comment>
<gene>
    <name evidence="1" type="ORF">EYR41_002451</name>
</gene>
<proteinExistence type="predicted"/>